<dbReference type="PRINTS" id="PR00173">
    <property type="entry name" value="EDTRNSPORT"/>
</dbReference>
<feature type="transmembrane region" description="Helical" evidence="9">
    <location>
        <begin position="171"/>
        <end position="193"/>
    </location>
</feature>
<dbReference type="InterPro" id="IPR050746">
    <property type="entry name" value="DAACS"/>
</dbReference>
<dbReference type="InterPro" id="IPR018107">
    <property type="entry name" value="Na-dicarboxylate_symporter_CS"/>
</dbReference>
<dbReference type="PANTHER" id="PTHR11958">
    <property type="entry name" value="SODIUM/DICARBOXYLATE SYMPORTER-RELATED"/>
    <property type="match status" value="1"/>
</dbReference>
<evidence type="ECO:0000256" key="9">
    <source>
        <dbReference type="RuleBase" id="RU361216"/>
    </source>
</evidence>
<dbReference type="InterPro" id="IPR036458">
    <property type="entry name" value="Na:dicarbo_symporter_sf"/>
</dbReference>
<comment type="subcellular location">
    <subcellularLocation>
        <location evidence="1 9">Membrane</location>
        <topology evidence="1 9">Multi-pass membrane protein</topology>
    </subcellularLocation>
</comment>
<dbReference type="SUPFAM" id="SSF118215">
    <property type="entry name" value="Proton glutamate symport protein"/>
    <property type="match status" value="1"/>
</dbReference>
<dbReference type="Gene3D" id="1.10.3860.10">
    <property type="entry name" value="Sodium:dicarboxylate symporter"/>
    <property type="match status" value="1"/>
</dbReference>
<organism evidence="10 11">
    <name type="scientific">Iphiclides podalirius</name>
    <name type="common">scarce swallowtail</name>
    <dbReference type="NCBI Taxonomy" id="110791"/>
    <lineage>
        <taxon>Eukaryota</taxon>
        <taxon>Metazoa</taxon>
        <taxon>Ecdysozoa</taxon>
        <taxon>Arthropoda</taxon>
        <taxon>Hexapoda</taxon>
        <taxon>Insecta</taxon>
        <taxon>Pterygota</taxon>
        <taxon>Neoptera</taxon>
        <taxon>Endopterygota</taxon>
        <taxon>Lepidoptera</taxon>
        <taxon>Glossata</taxon>
        <taxon>Ditrysia</taxon>
        <taxon>Papilionoidea</taxon>
        <taxon>Papilionidae</taxon>
        <taxon>Papilioninae</taxon>
        <taxon>Iphiclides</taxon>
    </lineage>
</organism>
<feature type="non-terminal residue" evidence="10">
    <location>
        <position position="559"/>
    </location>
</feature>
<dbReference type="PANTHER" id="PTHR11958:SF63">
    <property type="entry name" value="AMINO ACID TRANSPORTER"/>
    <property type="match status" value="1"/>
</dbReference>
<feature type="transmembrane region" description="Helical" evidence="9">
    <location>
        <begin position="135"/>
        <end position="159"/>
    </location>
</feature>
<evidence type="ECO:0000256" key="4">
    <source>
        <dbReference type="ARBA" id="ARBA00022692"/>
    </source>
</evidence>
<accession>A0ABN8I0E1</accession>
<gene>
    <name evidence="10" type="ORF">IPOD504_LOCUS3599</name>
</gene>
<keyword evidence="3 9" id="KW-0813">Transport</keyword>
<dbReference type="PROSITE" id="PS00714">
    <property type="entry name" value="NA_DICARBOXYL_SYMP_2"/>
    <property type="match status" value="1"/>
</dbReference>
<evidence type="ECO:0000256" key="5">
    <source>
        <dbReference type="ARBA" id="ARBA00022847"/>
    </source>
</evidence>
<keyword evidence="6 9" id="KW-1133">Transmembrane helix</keyword>
<reference evidence="10" key="1">
    <citation type="submission" date="2022-03" db="EMBL/GenBank/DDBJ databases">
        <authorList>
            <person name="Martin H S."/>
        </authorList>
    </citation>
    <scope>NUCLEOTIDE SEQUENCE</scope>
</reference>
<keyword evidence="4 9" id="KW-0812">Transmembrane</keyword>
<feature type="transmembrane region" description="Helical" evidence="9">
    <location>
        <begin position="271"/>
        <end position="289"/>
    </location>
</feature>
<dbReference type="EMBL" id="OW152826">
    <property type="protein sequence ID" value="CAH2042132.1"/>
    <property type="molecule type" value="Genomic_DNA"/>
</dbReference>
<keyword evidence="11" id="KW-1185">Reference proteome</keyword>
<evidence type="ECO:0000256" key="7">
    <source>
        <dbReference type="ARBA" id="ARBA00023136"/>
    </source>
</evidence>
<feature type="non-terminal residue" evidence="10">
    <location>
        <position position="1"/>
    </location>
</feature>
<evidence type="ECO:0000313" key="11">
    <source>
        <dbReference type="Proteomes" id="UP000837857"/>
    </source>
</evidence>
<evidence type="ECO:0000256" key="2">
    <source>
        <dbReference type="ARBA" id="ARBA00006148"/>
    </source>
</evidence>
<dbReference type="Pfam" id="PF00375">
    <property type="entry name" value="SDF"/>
    <property type="match status" value="1"/>
</dbReference>
<proteinExistence type="inferred from homology"/>
<feature type="transmembrane region" description="Helical" evidence="9">
    <location>
        <begin position="310"/>
        <end position="333"/>
    </location>
</feature>
<evidence type="ECO:0000256" key="3">
    <source>
        <dbReference type="ARBA" id="ARBA00022448"/>
    </source>
</evidence>
<evidence type="ECO:0000313" key="10">
    <source>
        <dbReference type="EMBL" id="CAH2042132.1"/>
    </source>
</evidence>
<feature type="transmembrane region" description="Helical" evidence="9">
    <location>
        <begin position="345"/>
        <end position="370"/>
    </location>
</feature>
<dbReference type="Proteomes" id="UP000837857">
    <property type="component" value="Chromosome 14"/>
</dbReference>
<name>A0ABN8I0E1_9NEOP</name>
<comment type="similarity">
    <text evidence="2 9">Belongs to the dicarboxylate/amino acid:cation symporter (DAACS) (TC 2.A.23) family.</text>
</comment>
<evidence type="ECO:0000256" key="8">
    <source>
        <dbReference type="ARBA" id="ARBA00023180"/>
    </source>
</evidence>
<sequence>RATRRPYKLDVRLPSVEQLAIGKAYCGACERRGVRGSVAIPLTKDFRGDIRAGSPRLPRAAAADSTKRARKYGVRVFKMPLQIRRSCLVFLRENLLTLLTIIGVVSGTLLGWGLRASGHEWTRREVMYFQYPGELFLRMLKCLIVPLLVSSIVSAIGSLDLSLSGKVGLRAIIYYMTTTVCAVMLGIALVTTIKPGKDPEAYSQPNATKVVTKDTLTSDTLLDLIRNVFPENIAQATLASYRTRLVYDENDSKAVKDHLETYKIEGDYQNGTNVLGLVCFSIILGITLGKMGDKSRPLQDFFHTLSEAMMIITGWVIWLSPLGVFFLVTAKIMEIDSFAELVGRLGLYFMTVLLGLFLHGFGTLSVLFILATKKLPCRYIAKMGQVMATAFGTASSSATMPITIGCCDDMGLDPRITRFVIPIGATINMDGTALYEAVAAIFIAQLRKVEMSFGKIVAVSVTATAASIGAAGIPQAGLVTMVMVLDTVNLPAEDVSIILAVDWLLDRFRTTINVVCDALGAIIVTSLSQGDIEKSRAVQQNDRELAPAHELTELEKGDL</sequence>
<keyword evidence="8" id="KW-0325">Glycoprotein</keyword>
<keyword evidence="5 9" id="KW-0769">Symport</keyword>
<dbReference type="InterPro" id="IPR001991">
    <property type="entry name" value="Na-dicarboxylate_symporter"/>
</dbReference>
<protein>
    <recommendedName>
        <fullName evidence="9">Amino acid transporter</fullName>
    </recommendedName>
</protein>
<feature type="transmembrane region" description="Helical" evidence="9">
    <location>
        <begin position="95"/>
        <end position="115"/>
    </location>
</feature>
<evidence type="ECO:0000256" key="6">
    <source>
        <dbReference type="ARBA" id="ARBA00022989"/>
    </source>
</evidence>
<evidence type="ECO:0000256" key="1">
    <source>
        <dbReference type="ARBA" id="ARBA00004141"/>
    </source>
</evidence>
<keyword evidence="7 9" id="KW-0472">Membrane</keyword>